<evidence type="ECO:0000256" key="1">
    <source>
        <dbReference type="SAM" id="Coils"/>
    </source>
</evidence>
<dbReference type="Pfam" id="PF00271">
    <property type="entry name" value="Helicase_C"/>
    <property type="match status" value="1"/>
</dbReference>
<keyword evidence="1" id="KW-0175">Coiled coil</keyword>
<gene>
    <name evidence="3" type="ORF">GSOID_T00026028001</name>
</gene>
<sequence length="132" mass="15458">MAPRRSKRVQERLQKARDKLQEARANEIVTKKNFFGKTNTTMIVVMNMTSYNEMPFLRRLLTAEQNILIMIIHDYKADAEITSCFLNDIGIAANYIHEHTNQRAREYALKNFDREKIPILVTSRKVVLESQT</sequence>
<dbReference type="Gene3D" id="3.40.50.300">
    <property type="entry name" value="P-loop containing nucleotide triphosphate hydrolases"/>
    <property type="match status" value="1"/>
</dbReference>
<dbReference type="EMBL" id="FN657061">
    <property type="protein sequence ID" value="CBY42346.1"/>
    <property type="molecule type" value="Genomic_DNA"/>
</dbReference>
<dbReference type="InterPro" id="IPR001650">
    <property type="entry name" value="Helicase_C-like"/>
</dbReference>
<evidence type="ECO:0000313" key="3">
    <source>
        <dbReference type="EMBL" id="CBY42346.1"/>
    </source>
</evidence>
<reference evidence="3" key="1">
    <citation type="journal article" date="2010" name="Science">
        <title>Plasticity of animal genome architecture unmasked by rapid evolution of a pelagic tunicate.</title>
        <authorList>
            <person name="Denoeud F."/>
            <person name="Henriet S."/>
            <person name="Mungpakdee S."/>
            <person name="Aury J.M."/>
            <person name="Da Silva C."/>
            <person name="Brinkmann H."/>
            <person name="Mikhaleva J."/>
            <person name="Olsen L.C."/>
            <person name="Jubin C."/>
            <person name="Canestro C."/>
            <person name="Bouquet J.M."/>
            <person name="Danks G."/>
            <person name="Poulain J."/>
            <person name="Campsteijn C."/>
            <person name="Adamski M."/>
            <person name="Cross I."/>
            <person name="Yadetie F."/>
            <person name="Muffato M."/>
            <person name="Louis A."/>
            <person name="Butcher S."/>
            <person name="Tsagkogeorga G."/>
            <person name="Konrad A."/>
            <person name="Singh S."/>
            <person name="Jensen M.F."/>
            <person name="Cong E.H."/>
            <person name="Eikeseth-Otteraa H."/>
            <person name="Noel B."/>
            <person name="Anthouard V."/>
            <person name="Porcel B.M."/>
            <person name="Kachouri-Lafond R."/>
            <person name="Nishino A."/>
            <person name="Ugolini M."/>
            <person name="Chourrout P."/>
            <person name="Nishida H."/>
            <person name="Aasland R."/>
            <person name="Huzurbazar S."/>
            <person name="Westhof E."/>
            <person name="Delsuc F."/>
            <person name="Lehrach H."/>
            <person name="Reinhardt R."/>
            <person name="Weissenbach J."/>
            <person name="Roy S.W."/>
            <person name="Artiguenave F."/>
            <person name="Postlethwait J.H."/>
            <person name="Manak J.R."/>
            <person name="Thompson E.M."/>
            <person name="Jaillon O."/>
            <person name="Du Pasquier L."/>
            <person name="Boudinot P."/>
            <person name="Liberles D.A."/>
            <person name="Volff J.N."/>
            <person name="Philippe H."/>
            <person name="Lenhard B."/>
            <person name="Roest Crollius H."/>
            <person name="Wincker P."/>
            <person name="Chourrout D."/>
        </authorList>
    </citation>
    <scope>NUCLEOTIDE SEQUENCE [LARGE SCALE GENOMIC DNA]</scope>
</reference>
<name>E4Z3R8_OIKDI</name>
<feature type="coiled-coil region" evidence="1">
    <location>
        <begin position="6"/>
        <end position="33"/>
    </location>
</feature>
<accession>E4Z3R8</accession>
<protein>
    <recommendedName>
        <fullName evidence="2">Helicase C-terminal domain-containing protein</fullName>
    </recommendedName>
</protein>
<dbReference type="InterPro" id="IPR027417">
    <property type="entry name" value="P-loop_NTPase"/>
</dbReference>
<organism evidence="3">
    <name type="scientific">Oikopleura dioica</name>
    <name type="common">Tunicate</name>
    <dbReference type="NCBI Taxonomy" id="34765"/>
    <lineage>
        <taxon>Eukaryota</taxon>
        <taxon>Metazoa</taxon>
        <taxon>Chordata</taxon>
        <taxon>Tunicata</taxon>
        <taxon>Appendicularia</taxon>
        <taxon>Copelata</taxon>
        <taxon>Oikopleuridae</taxon>
        <taxon>Oikopleura</taxon>
    </lineage>
</organism>
<dbReference type="SUPFAM" id="SSF52540">
    <property type="entry name" value="P-loop containing nucleoside triphosphate hydrolases"/>
    <property type="match status" value="1"/>
</dbReference>
<dbReference type="AlphaFoldDB" id="E4Z3R8"/>
<dbReference type="Proteomes" id="UP000011014">
    <property type="component" value="Unassembled WGS sequence"/>
</dbReference>
<proteinExistence type="predicted"/>
<evidence type="ECO:0000259" key="2">
    <source>
        <dbReference type="Pfam" id="PF00271"/>
    </source>
</evidence>
<feature type="domain" description="Helicase C-terminal" evidence="2">
    <location>
        <begin position="56"/>
        <end position="123"/>
    </location>
</feature>